<gene>
    <name evidence="4" type="ORF">MNBD_IGNAVI01-211</name>
</gene>
<dbReference type="GO" id="GO:0005829">
    <property type="term" value="C:cytosol"/>
    <property type="evidence" value="ECO:0007669"/>
    <property type="project" value="TreeGrafter"/>
</dbReference>
<dbReference type="PANTHER" id="PTHR46797:SF1">
    <property type="entry name" value="METHYLPHOSPHONATE SYNTHASE"/>
    <property type="match status" value="1"/>
</dbReference>
<dbReference type="GO" id="GO:0003677">
    <property type="term" value="F:DNA binding"/>
    <property type="evidence" value="ECO:0007669"/>
    <property type="project" value="UniProtKB-KW"/>
</dbReference>
<dbReference type="Pfam" id="PF01381">
    <property type="entry name" value="HTH_3"/>
    <property type="match status" value="1"/>
</dbReference>
<dbReference type="SUPFAM" id="SSF47413">
    <property type="entry name" value="lambda repressor-like DNA-binding domains"/>
    <property type="match status" value="1"/>
</dbReference>
<dbReference type="CDD" id="cd00093">
    <property type="entry name" value="HTH_XRE"/>
    <property type="match status" value="1"/>
</dbReference>
<dbReference type="PANTHER" id="PTHR46797">
    <property type="entry name" value="HTH-TYPE TRANSCRIPTIONAL REGULATOR"/>
    <property type="match status" value="1"/>
</dbReference>
<dbReference type="InterPro" id="IPR001387">
    <property type="entry name" value="Cro/C1-type_HTH"/>
</dbReference>
<evidence type="ECO:0000313" key="4">
    <source>
        <dbReference type="EMBL" id="VAX16947.1"/>
    </source>
</evidence>
<protein>
    <recommendedName>
        <fullName evidence="3">HTH cro/C1-type domain-containing protein</fullName>
    </recommendedName>
</protein>
<dbReference type="InterPro" id="IPR010982">
    <property type="entry name" value="Lambda_DNA-bd_dom_sf"/>
</dbReference>
<dbReference type="InterPro" id="IPR050807">
    <property type="entry name" value="TransReg_Diox_bact_type"/>
</dbReference>
<comment type="similarity">
    <text evidence="1">Belongs to the short-chain fatty acyl-CoA assimilation regulator (ScfR) family.</text>
</comment>
<feature type="domain" description="HTH cro/C1-type" evidence="3">
    <location>
        <begin position="16"/>
        <end position="70"/>
    </location>
</feature>
<dbReference type="InterPro" id="IPR010359">
    <property type="entry name" value="IrrE_HExxH"/>
</dbReference>
<dbReference type="Gene3D" id="1.10.260.40">
    <property type="entry name" value="lambda repressor-like DNA-binding domains"/>
    <property type="match status" value="1"/>
</dbReference>
<evidence type="ECO:0000256" key="2">
    <source>
        <dbReference type="ARBA" id="ARBA00023125"/>
    </source>
</evidence>
<organism evidence="4">
    <name type="scientific">hydrothermal vent metagenome</name>
    <dbReference type="NCBI Taxonomy" id="652676"/>
    <lineage>
        <taxon>unclassified sequences</taxon>
        <taxon>metagenomes</taxon>
        <taxon>ecological metagenomes</taxon>
    </lineage>
</organism>
<dbReference type="Pfam" id="PF06114">
    <property type="entry name" value="Peptidase_M78"/>
    <property type="match status" value="1"/>
</dbReference>
<evidence type="ECO:0000259" key="3">
    <source>
        <dbReference type="PROSITE" id="PS50943"/>
    </source>
</evidence>
<dbReference type="PROSITE" id="PS50943">
    <property type="entry name" value="HTH_CROC1"/>
    <property type="match status" value="1"/>
</dbReference>
<name>A0A3B1CJN5_9ZZZZ</name>
<dbReference type="AlphaFoldDB" id="A0A3B1CJN5"/>
<sequence length="501" mass="58279">MKFDKENLSYILGLKLKKARTGKGLSLKDLAESTNLSVSYLSEIEKGKKYPKPEKLISIAEALDISFESLVSPKVDSDLNPLQEVMDSAIFRDFPFKLFGISYRNILDLITKAPQKASAFLKTFVEISQIYDVRVEHFFFAALRSYQKMNMNYFPELEKSAEKFIKENNWKVTAKIEMFRYKEILESTYGYKIIEDPLDRYPQLYNFRSLYVNSNSPKLLVNKKLLPSQKTFIFAKEIGYRYLGLPRQTETSDKMNIDSFDQVLNNFKASYFAGALLINKKLLKEDLKQFFNQPKWSGQRFLSIMKKYDATPEMFIYRFGHLIYHLFGIGEFHYLRFNNKAGTNKFNLVKELNMSPVLAPHSIGLNEHYCRRWLSIGLLNQLAEKKKQISAKSALVDVQRAKFIETNAEFFAISLARPLVLSPNTNSSMIIGFLMNDKFKKKVKFWNDPAIKNTHINETCERCGLSEKECSERVAQPVIYEQHKFQKSREEALAELIKELK</sequence>
<evidence type="ECO:0000256" key="1">
    <source>
        <dbReference type="ARBA" id="ARBA00007227"/>
    </source>
</evidence>
<dbReference type="SMART" id="SM00530">
    <property type="entry name" value="HTH_XRE"/>
    <property type="match status" value="1"/>
</dbReference>
<dbReference type="GO" id="GO:0003700">
    <property type="term" value="F:DNA-binding transcription factor activity"/>
    <property type="evidence" value="ECO:0007669"/>
    <property type="project" value="TreeGrafter"/>
</dbReference>
<reference evidence="4" key="1">
    <citation type="submission" date="2018-06" db="EMBL/GenBank/DDBJ databases">
        <authorList>
            <person name="Zhirakovskaya E."/>
        </authorList>
    </citation>
    <scope>NUCLEOTIDE SEQUENCE</scope>
</reference>
<keyword evidence="2" id="KW-0238">DNA-binding</keyword>
<accession>A0A3B1CJN5</accession>
<dbReference type="EMBL" id="UOGD01000067">
    <property type="protein sequence ID" value="VAX16947.1"/>
    <property type="molecule type" value="Genomic_DNA"/>
</dbReference>
<proteinExistence type="inferred from homology"/>